<dbReference type="Ensembl" id="ENSOART00020050791.1">
    <property type="protein sequence ID" value="ENSOARP00020062857.1"/>
    <property type="gene ID" value="ENSOARG00020017859.2"/>
</dbReference>
<protein>
    <submittedName>
        <fullName evidence="1">Importin 7</fullName>
    </submittedName>
</protein>
<accession>A0AC11ESU0</accession>
<reference evidence="1" key="3">
    <citation type="submission" date="2025-09" db="UniProtKB">
        <authorList>
            <consortium name="Ensembl"/>
        </authorList>
    </citation>
    <scope>IDENTIFICATION</scope>
</reference>
<name>A0AC11ESU0_SHEEP</name>
<gene>
    <name evidence="1" type="primary">IPO7</name>
</gene>
<proteinExistence type="predicted"/>
<reference evidence="1" key="1">
    <citation type="submission" date="2020-11" db="EMBL/GenBank/DDBJ databases">
        <authorList>
            <person name="Davenport K.M."/>
            <person name="Bickhart D.M."/>
            <person name="Smith T.P.L."/>
            <person name="Murdoch B.M."/>
            <person name="Rosen B.D."/>
        </authorList>
    </citation>
    <scope>NUCLEOTIDE SEQUENCE [LARGE SCALE GENOMIC DNA]</scope>
    <source>
        <strain evidence="1">OAR_USU_Benz2616</strain>
    </source>
</reference>
<sequence>MDPNTIIEALRGTMDPALREAAERQLNEAHKSLNFVSTLLQITMSEQLDLPVRQNTRMTVMMTMKLKMMMKQRNWAVMKMILTKMDKNIWRFWLSKRVKMEMRKTGKKMMPKKPPWKAILQSLMMKITLLMSIRYLKLYFRLYKIVILCGIRP</sequence>
<evidence type="ECO:0000313" key="1">
    <source>
        <dbReference type="Ensembl" id="ENSOARP00020062857.1"/>
    </source>
</evidence>
<reference evidence="1" key="2">
    <citation type="submission" date="2025-08" db="UniProtKB">
        <authorList>
            <consortium name="Ensembl"/>
        </authorList>
    </citation>
    <scope>IDENTIFICATION</scope>
</reference>
<organism evidence="1">
    <name type="scientific">Ovis aries</name>
    <name type="common">Sheep</name>
    <dbReference type="NCBI Taxonomy" id="9940"/>
    <lineage>
        <taxon>Eukaryota</taxon>
        <taxon>Metazoa</taxon>
        <taxon>Chordata</taxon>
        <taxon>Craniata</taxon>
        <taxon>Vertebrata</taxon>
        <taxon>Euteleostomi</taxon>
        <taxon>Mammalia</taxon>
        <taxon>Eutheria</taxon>
        <taxon>Laurasiatheria</taxon>
        <taxon>Artiodactyla</taxon>
        <taxon>Ruminantia</taxon>
        <taxon>Pecora</taxon>
        <taxon>Bovidae</taxon>
        <taxon>Caprinae</taxon>
        <taxon>Ovis</taxon>
    </lineage>
</organism>